<feature type="region of interest" description="Disordered" evidence="1">
    <location>
        <begin position="188"/>
        <end position="207"/>
    </location>
</feature>
<evidence type="ECO:0000313" key="2">
    <source>
        <dbReference type="EMBL" id="KXH26802.1"/>
    </source>
</evidence>
<sequence>MPAQLLAQSRPVHDPSAQLQQHIPTQAHGQAFGQSLQQHVPNAGVAAGFSANFMNAIMASQTPLPSTNGLSAPRGCSKCRKNGNVAWNTRLRDNTNPQRGRKTFATCNHCQWSPGYNRREHTAVGWVRLNAPWLIDDQGVYCPCYWGDVGDHAPHPMCFPRRRAGPDGPAPVPVAPGPVAPAAPVAFMAPDSAEDDGDPDLFVQRHE</sequence>
<dbReference type="Proteomes" id="UP000070121">
    <property type="component" value="Unassembled WGS sequence"/>
</dbReference>
<evidence type="ECO:0000313" key="3">
    <source>
        <dbReference type="Proteomes" id="UP000070121"/>
    </source>
</evidence>
<keyword evidence="3" id="KW-1185">Reference proteome</keyword>
<reference evidence="2 3" key="1">
    <citation type="submission" date="2014-02" db="EMBL/GenBank/DDBJ databases">
        <title>The genome sequence of Colletotrichum salicis CBS 607.94.</title>
        <authorList>
            <person name="Baroncelli R."/>
            <person name="Thon M.R."/>
        </authorList>
    </citation>
    <scope>NUCLEOTIDE SEQUENCE [LARGE SCALE GENOMIC DNA]</scope>
    <source>
        <strain evidence="2 3">CBS 607.94</strain>
    </source>
</reference>
<dbReference type="AlphaFoldDB" id="A0A135RSX4"/>
<name>A0A135RSX4_9PEZI</name>
<proteinExistence type="predicted"/>
<gene>
    <name evidence="2" type="ORF">CSAL01_00348</name>
</gene>
<dbReference type="EMBL" id="JFFI01002702">
    <property type="protein sequence ID" value="KXH26802.1"/>
    <property type="molecule type" value="Genomic_DNA"/>
</dbReference>
<protein>
    <submittedName>
        <fullName evidence="2">Uncharacterized protein</fullName>
    </submittedName>
</protein>
<comment type="caution">
    <text evidence="2">The sequence shown here is derived from an EMBL/GenBank/DDBJ whole genome shotgun (WGS) entry which is preliminary data.</text>
</comment>
<organism evidence="2 3">
    <name type="scientific">Colletotrichum salicis</name>
    <dbReference type="NCBI Taxonomy" id="1209931"/>
    <lineage>
        <taxon>Eukaryota</taxon>
        <taxon>Fungi</taxon>
        <taxon>Dikarya</taxon>
        <taxon>Ascomycota</taxon>
        <taxon>Pezizomycotina</taxon>
        <taxon>Sordariomycetes</taxon>
        <taxon>Hypocreomycetidae</taxon>
        <taxon>Glomerellales</taxon>
        <taxon>Glomerellaceae</taxon>
        <taxon>Colletotrichum</taxon>
        <taxon>Colletotrichum acutatum species complex</taxon>
    </lineage>
</organism>
<evidence type="ECO:0000256" key="1">
    <source>
        <dbReference type="SAM" id="MobiDB-lite"/>
    </source>
</evidence>
<dbReference type="OrthoDB" id="4851557at2759"/>
<accession>A0A135RSX4</accession>